<keyword evidence="3" id="KW-0813">Transport</keyword>
<dbReference type="RefSeq" id="WP_111619749.1">
    <property type="nucleotide sequence ID" value="NZ_QLLI01000004.1"/>
</dbReference>
<evidence type="ECO:0000256" key="3">
    <source>
        <dbReference type="ARBA" id="ARBA00022448"/>
    </source>
</evidence>
<organism evidence="12 13">
    <name type="scientific">Paenibacillus pabuli</name>
    <dbReference type="NCBI Taxonomy" id="1472"/>
    <lineage>
        <taxon>Bacteria</taxon>
        <taxon>Bacillati</taxon>
        <taxon>Bacillota</taxon>
        <taxon>Bacilli</taxon>
        <taxon>Bacillales</taxon>
        <taxon>Paenibacillaceae</taxon>
        <taxon>Paenibacillus</taxon>
    </lineage>
</organism>
<evidence type="ECO:0000256" key="2">
    <source>
        <dbReference type="ARBA" id="ARBA00004496"/>
    </source>
</evidence>
<proteinExistence type="predicted"/>
<evidence type="ECO:0000256" key="1">
    <source>
        <dbReference type="ARBA" id="ARBA00004141"/>
    </source>
</evidence>
<keyword evidence="8" id="KW-0418">Kinase</keyword>
<dbReference type="InterPro" id="IPR050890">
    <property type="entry name" value="PTS_EIIA_component"/>
</dbReference>
<accession>A0ABX9BMR8</accession>
<evidence type="ECO:0000256" key="7">
    <source>
        <dbReference type="ARBA" id="ARBA00022692"/>
    </source>
</evidence>
<keyword evidence="10" id="KW-0472">Membrane</keyword>
<keyword evidence="6" id="KW-0598">Phosphotransferase system</keyword>
<evidence type="ECO:0000256" key="9">
    <source>
        <dbReference type="ARBA" id="ARBA00022989"/>
    </source>
</evidence>
<reference evidence="12 13" key="1">
    <citation type="submission" date="2018-06" db="EMBL/GenBank/DDBJ databases">
        <title>Freshwater and sediment microbial communities from various areas in North America, analyzing microbe dynamics in response to fracking.</title>
        <authorList>
            <person name="Lamendella R."/>
        </authorList>
    </citation>
    <scope>NUCLEOTIDE SEQUENCE [LARGE SCALE GENOMIC DNA]</scope>
    <source>
        <strain evidence="12 13">NG-13</strain>
    </source>
</reference>
<evidence type="ECO:0000313" key="13">
    <source>
        <dbReference type="Proteomes" id="UP000248827"/>
    </source>
</evidence>
<dbReference type="Gene3D" id="2.70.70.10">
    <property type="entry name" value="Glucose Permease (Domain IIA)"/>
    <property type="match status" value="1"/>
</dbReference>
<comment type="subcellular location">
    <subcellularLocation>
        <location evidence="2">Cytoplasm</location>
    </subcellularLocation>
    <subcellularLocation>
        <location evidence="1">Membrane</location>
        <topology evidence="1">Multi-pass membrane protein</topology>
    </subcellularLocation>
</comment>
<comment type="caution">
    <text evidence="12">The sequence shown here is derived from an EMBL/GenBank/DDBJ whole genome shotgun (WGS) entry which is preliminary data.</text>
</comment>
<dbReference type="InterPro" id="IPR011055">
    <property type="entry name" value="Dup_hybrid_motif"/>
</dbReference>
<dbReference type="InterPro" id="IPR001127">
    <property type="entry name" value="PTS_EIIA_1_perm"/>
</dbReference>
<keyword evidence="5" id="KW-0808">Transferase</keyword>
<dbReference type="PROSITE" id="PS51093">
    <property type="entry name" value="PTS_EIIA_TYPE_1"/>
    <property type="match status" value="1"/>
</dbReference>
<dbReference type="EMBL" id="QLLI01000004">
    <property type="protein sequence ID" value="RAI98345.1"/>
    <property type="molecule type" value="Genomic_DNA"/>
</dbReference>
<dbReference type="Pfam" id="PF00358">
    <property type="entry name" value="PTS_EIIA_1"/>
    <property type="match status" value="1"/>
</dbReference>
<name>A0ABX9BMR8_9BACL</name>
<keyword evidence="9" id="KW-1133">Transmembrane helix</keyword>
<feature type="domain" description="PTS EIIA type-1" evidence="11">
    <location>
        <begin position="35"/>
        <end position="134"/>
    </location>
</feature>
<evidence type="ECO:0000313" key="12">
    <source>
        <dbReference type="EMBL" id="RAI98345.1"/>
    </source>
</evidence>
<dbReference type="PANTHER" id="PTHR45008">
    <property type="entry name" value="PTS SYSTEM GLUCOSE-SPECIFIC EIIA COMPONENT"/>
    <property type="match status" value="1"/>
</dbReference>
<evidence type="ECO:0000256" key="10">
    <source>
        <dbReference type="ARBA" id="ARBA00023136"/>
    </source>
</evidence>
<protein>
    <submittedName>
        <fullName evidence="12">Phosphotransferase system IIA component</fullName>
    </submittedName>
</protein>
<dbReference type="InterPro" id="IPR035906">
    <property type="entry name" value="MetI-like_sf"/>
</dbReference>
<keyword evidence="13" id="KW-1185">Reference proteome</keyword>
<evidence type="ECO:0000256" key="6">
    <source>
        <dbReference type="ARBA" id="ARBA00022683"/>
    </source>
</evidence>
<dbReference type="CDD" id="cd06261">
    <property type="entry name" value="TM_PBP2"/>
    <property type="match status" value="1"/>
</dbReference>
<evidence type="ECO:0000256" key="8">
    <source>
        <dbReference type="ARBA" id="ARBA00022777"/>
    </source>
</evidence>
<dbReference type="PANTHER" id="PTHR45008:SF1">
    <property type="entry name" value="PTS SYSTEM GLUCOSE-SPECIFIC EIIA COMPONENT"/>
    <property type="match status" value="1"/>
</dbReference>
<keyword evidence="4" id="KW-0762">Sugar transport</keyword>
<gene>
    <name evidence="12" type="ORF">DET54_104402</name>
</gene>
<dbReference type="SUPFAM" id="SSF51261">
    <property type="entry name" value="Duplicated hybrid motif"/>
    <property type="match status" value="1"/>
</dbReference>
<dbReference type="Proteomes" id="UP000248827">
    <property type="component" value="Unassembled WGS sequence"/>
</dbReference>
<dbReference type="SUPFAM" id="SSF161098">
    <property type="entry name" value="MetI-like"/>
    <property type="match status" value="1"/>
</dbReference>
<dbReference type="InterPro" id="IPR000515">
    <property type="entry name" value="MetI-like"/>
</dbReference>
<evidence type="ECO:0000256" key="4">
    <source>
        <dbReference type="ARBA" id="ARBA00022597"/>
    </source>
</evidence>
<keyword evidence="7" id="KW-0812">Transmembrane</keyword>
<evidence type="ECO:0000259" key="11">
    <source>
        <dbReference type="PROSITE" id="PS51093"/>
    </source>
</evidence>
<evidence type="ECO:0000256" key="5">
    <source>
        <dbReference type="ARBA" id="ARBA00022679"/>
    </source>
</evidence>
<sequence>MILLLNFFRNVPKELEEVAFVDGAGYFRTLILVLLPVSMPADTGITIIPLNGTIISPVNSVVTTITKSRHAIEIISNDGVEVLIYVGLDTFKMKGEGFSQSTPLIITNSDNYVSVIGVAAQNISVDSPVITIKV</sequence>